<protein>
    <recommendedName>
        <fullName evidence="3">HTH cro/C1-type domain-containing protein</fullName>
    </recommendedName>
</protein>
<sequence>MFMSDEIVLHIREELVRRRAKNPRYSLRALAVFLGVAPSVLSRALAGETVLSERNRTRIQARLRKPEK</sequence>
<evidence type="ECO:0000313" key="2">
    <source>
        <dbReference type="Proteomes" id="UP000008080"/>
    </source>
</evidence>
<evidence type="ECO:0008006" key="3">
    <source>
        <dbReference type="Google" id="ProtNLM"/>
    </source>
</evidence>
<dbReference type="KEGG" id="bba:Bd2559"/>
<keyword evidence="2" id="KW-1185">Reference proteome</keyword>
<reference evidence="1 2" key="1">
    <citation type="journal article" date="2004" name="Science">
        <title>A predator unmasked: life cycle of Bdellovibrio bacteriovorus from a genomic perspective.</title>
        <authorList>
            <person name="Rendulic S."/>
            <person name="Jagtap P."/>
            <person name="Rosinus A."/>
            <person name="Eppinger M."/>
            <person name="Baar C."/>
            <person name="Lanz C."/>
            <person name="Keller H."/>
            <person name="Lambert C."/>
            <person name="Evans K.J."/>
            <person name="Goesmann A."/>
            <person name="Meyer F."/>
            <person name="Sockett R.E."/>
            <person name="Schuster S.C."/>
        </authorList>
    </citation>
    <scope>NUCLEOTIDE SEQUENCE [LARGE SCALE GENOMIC DNA]</scope>
    <source>
        <strain evidence="2">ATCC 15356 / DSM 50701 / NCIMB 9529 / HD100</strain>
    </source>
</reference>
<dbReference type="HOGENOM" id="CLU_2785529_0_0_7"/>
<organism evidence="1 2">
    <name type="scientific">Bdellovibrio bacteriovorus (strain ATCC 15356 / DSM 50701 / NCIMB 9529 / HD100)</name>
    <dbReference type="NCBI Taxonomy" id="264462"/>
    <lineage>
        <taxon>Bacteria</taxon>
        <taxon>Pseudomonadati</taxon>
        <taxon>Bdellovibrionota</taxon>
        <taxon>Bdellovibrionia</taxon>
        <taxon>Bdellovibrionales</taxon>
        <taxon>Pseudobdellovibrionaceae</taxon>
        <taxon>Bdellovibrio</taxon>
    </lineage>
</organism>
<dbReference type="AlphaFoldDB" id="Q6MK54"/>
<accession>Q6MK54</accession>
<evidence type="ECO:0000313" key="1">
    <source>
        <dbReference type="EMBL" id="CAE80355.1"/>
    </source>
</evidence>
<dbReference type="STRING" id="264462.Bd2559"/>
<proteinExistence type="predicted"/>
<gene>
    <name evidence="1" type="ordered locus">Bd2559</name>
</gene>
<name>Q6MK54_BDEBA</name>
<dbReference type="EMBL" id="BX842653">
    <property type="protein sequence ID" value="CAE80355.1"/>
    <property type="molecule type" value="Genomic_DNA"/>
</dbReference>
<dbReference type="Proteomes" id="UP000008080">
    <property type="component" value="Chromosome"/>
</dbReference>